<evidence type="ECO:0000313" key="3">
    <source>
        <dbReference type="Proteomes" id="UP000001817"/>
    </source>
</evidence>
<gene>
    <name evidence="2" type="ORF">Bxe_A3523</name>
</gene>
<evidence type="ECO:0000313" key="2">
    <source>
        <dbReference type="EMBL" id="ABE29464.1"/>
    </source>
</evidence>
<dbReference type="AlphaFoldDB" id="Q143M5"/>
<evidence type="ECO:0000256" key="1">
    <source>
        <dbReference type="SAM" id="MobiDB-lite"/>
    </source>
</evidence>
<protein>
    <submittedName>
        <fullName evidence="2">Uncharacterized protein</fullName>
    </submittedName>
</protein>
<dbReference type="RefSeq" id="WP_011487232.1">
    <property type="nucleotide sequence ID" value="NC_007951.1"/>
</dbReference>
<dbReference type="Proteomes" id="UP000001817">
    <property type="component" value="Chromosome 1"/>
</dbReference>
<reference evidence="2 3" key="1">
    <citation type="journal article" date="2006" name="Proc. Natl. Acad. Sci. U.S.A.">
        <title>Burkholderia xenovorans LB400 harbors a multi-replicon, 9.73-Mbp genome shaped for versatility.</title>
        <authorList>
            <person name="Chain P.S."/>
            <person name="Denef V.J."/>
            <person name="Konstantinidis K.T."/>
            <person name="Vergez L.M."/>
            <person name="Agullo L."/>
            <person name="Reyes V.L."/>
            <person name="Hauser L."/>
            <person name="Cordova M."/>
            <person name="Gomez L."/>
            <person name="Gonzalez M."/>
            <person name="Land M."/>
            <person name="Lao V."/>
            <person name="Larimer F."/>
            <person name="LiPuma J.J."/>
            <person name="Mahenthiralingam E."/>
            <person name="Malfatti S.A."/>
            <person name="Marx C.J."/>
            <person name="Parnell J.J."/>
            <person name="Ramette A."/>
            <person name="Richardson P."/>
            <person name="Seeger M."/>
            <person name="Smith D."/>
            <person name="Spilker T."/>
            <person name="Sul W.J."/>
            <person name="Tsoi T.V."/>
            <person name="Ulrich L.E."/>
            <person name="Zhulin I.B."/>
            <person name="Tiedje J.M."/>
        </authorList>
    </citation>
    <scope>NUCLEOTIDE SEQUENCE [LARGE SCALE GENOMIC DNA]</scope>
    <source>
        <strain evidence="2 3">LB400</strain>
    </source>
</reference>
<name>Q143M5_PARXL</name>
<organism evidence="2 3">
    <name type="scientific">Paraburkholderia xenovorans (strain LB400)</name>
    <dbReference type="NCBI Taxonomy" id="266265"/>
    <lineage>
        <taxon>Bacteria</taxon>
        <taxon>Pseudomonadati</taxon>
        <taxon>Pseudomonadota</taxon>
        <taxon>Betaproteobacteria</taxon>
        <taxon>Burkholderiales</taxon>
        <taxon>Burkholderiaceae</taxon>
        <taxon>Paraburkholderia</taxon>
    </lineage>
</organism>
<keyword evidence="3" id="KW-1185">Reference proteome</keyword>
<feature type="region of interest" description="Disordered" evidence="1">
    <location>
        <begin position="94"/>
        <end position="115"/>
    </location>
</feature>
<sequence length="115" mass="12810">MRDGIIDLIVGEVRDYEISDLAQKPLFEDRLIVDGGSRHPPTAQESVRLDALKAYQGDRRAAEFGVAQRMRRTVPQPCAAAPADRMRLGHDYRQVPHEQRFPRAPGPGSGCVAYP</sequence>
<dbReference type="KEGG" id="bxe:Bxe_A3523"/>
<dbReference type="EMBL" id="CP000270">
    <property type="protein sequence ID" value="ABE29464.1"/>
    <property type="molecule type" value="Genomic_DNA"/>
</dbReference>
<proteinExistence type="predicted"/>
<accession>Q143M5</accession>